<evidence type="ECO:0000313" key="1">
    <source>
        <dbReference type="EMBL" id="PVD39499.1"/>
    </source>
</evidence>
<accession>A0A2T7Q1E4</accession>
<dbReference type="EMBL" id="PZQS01000001">
    <property type="protein sequence ID" value="PVD39499.1"/>
    <property type="molecule type" value="Genomic_DNA"/>
</dbReference>
<gene>
    <name evidence="1" type="ORF">C0Q70_02133</name>
</gene>
<dbReference type="Proteomes" id="UP000245119">
    <property type="component" value="Linkage Group LG1"/>
</dbReference>
<comment type="caution">
    <text evidence="1">The sequence shown here is derived from an EMBL/GenBank/DDBJ whole genome shotgun (WGS) entry which is preliminary data.</text>
</comment>
<name>A0A2T7Q1E4_POMCA</name>
<keyword evidence="2" id="KW-1185">Reference proteome</keyword>
<proteinExistence type="predicted"/>
<dbReference type="AlphaFoldDB" id="A0A2T7Q1E4"/>
<protein>
    <submittedName>
        <fullName evidence="1">Uncharacterized protein</fullName>
    </submittedName>
</protein>
<organism evidence="1 2">
    <name type="scientific">Pomacea canaliculata</name>
    <name type="common">Golden apple snail</name>
    <dbReference type="NCBI Taxonomy" id="400727"/>
    <lineage>
        <taxon>Eukaryota</taxon>
        <taxon>Metazoa</taxon>
        <taxon>Spiralia</taxon>
        <taxon>Lophotrochozoa</taxon>
        <taxon>Mollusca</taxon>
        <taxon>Gastropoda</taxon>
        <taxon>Caenogastropoda</taxon>
        <taxon>Architaenioglossa</taxon>
        <taxon>Ampullarioidea</taxon>
        <taxon>Ampullariidae</taxon>
        <taxon>Pomacea</taxon>
    </lineage>
</organism>
<evidence type="ECO:0000313" key="2">
    <source>
        <dbReference type="Proteomes" id="UP000245119"/>
    </source>
</evidence>
<sequence>MLCDEIGLMSSNNTKLQDLTYKLTTNANAYEKQSSTDKSIEVMVNTTGSAKGWSLLEKCPVPKALTLPQ</sequence>
<reference evidence="1 2" key="1">
    <citation type="submission" date="2018-04" db="EMBL/GenBank/DDBJ databases">
        <title>The genome of golden apple snail Pomacea canaliculata provides insight into stress tolerance and invasive adaptation.</title>
        <authorList>
            <person name="Liu C."/>
            <person name="Liu B."/>
            <person name="Ren Y."/>
            <person name="Zhang Y."/>
            <person name="Wang H."/>
            <person name="Li S."/>
            <person name="Jiang F."/>
            <person name="Yin L."/>
            <person name="Zhang G."/>
            <person name="Qian W."/>
            <person name="Fan W."/>
        </authorList>
    </citation>
    <scope>NUCLEOTIDE SEQUENCE [LARGE SCALE GENOMIC DNA]</scope>
    <source>
        <strain evidence="1">SZHN2017</strain>
        <tissue evidence="1">Muscle</tissue>
    </source>
</reference>